<evidence type="ECO:0000313" key="3">
    <source>
        <dbReference type="Proteomes" id="UP000716291"/>
    </source>
</evidence>
<gene>
    <name evidence="2" type="ORF">G6F64_015044</name>
</gene>
<feature type="compositionally biased region" description="Low complexity" evidence="1">
    <location>
        <begin position="84"/>
        <end position="94"/>
    </location>
</feature>
<comment type="caution">
    <text evidence="2">The sequence shown here is derived from an EMBL/GenBank/DDBJ whole genome shotgun (WGS) entry which is preliminary data.</text>
</comment>
<dbReference type="Proteomes" id="UP000716291">
    <property type="component" value="Unassembled WGS sequence"/>
</dbReference>
<dbReference type="EMBL" id="JAANQT010010869">
    <property type="protein sequence ID" value="KAG1274768.1"/>
    <property type="molecule type" value="Genomic_DNA"/>
</dbReference>
<evidence type="ECO:0000313" key="2">
    <source>
        <dbReference type="EMBL" id="KAG1274768.1"/>
    </source>
</evidence>
<protein>
    <submittedName>
        <fullName evidence="2">Uncharacterized protein</fullName>
    </submittedName>
</protein>
<accession>A0A9P6WSS8</accession>
<feature type="compositionally biased region" description="Basic and acidic residues" evidence="1">
    <location>
        <begin position="68"/>
        <end position="80"/>
    </location>
</feature>
<organism evidence="2 3">
    <name type="scientific">Rhizopus oryzae</name>
    <name type="common">Mucormycosis agent</name>
    <name type="synonym">Rhizopus arrhizus var. delemar</name>
    <dbReference type="NCBI Taxonomy" id="64495"/>
    <lineage>
        <taxon>Eukaryota</taxon>
        <taxon>Fungi</taxon>
        <taxon>Fungi incertae sedis</taxon>
        <taxon>Mucoromycota</taxon>
        <taxon>Mucoromycotina</taxon>
        <taxon>Mucoromycetes</taxon>
        <taxon>Mucorales</taxon>
        <taxon>Mucorineae</taxon>
        <taxon>Rhizopodaceae</taxon>
        <taxon>Rhizopus</taxon>
    </lineage>
</organism>
<proteinExistence type="predicted"/>
<dbReference type="AlphaFoldDB" id="A0A9P6WSS8"/>
<keyword evidence="3" id="KW-1185">Reference proteome</keyword>
<sequence>MRQVRQDFRHLRHAQAQGQGHGNDQQGAAVQVDAGQDVDAGGGHGAEHDHGGAAQDGFRHGLQHARHAREQAQQDQHAGDPDADVAAGDAGQLDHAIVLREDRAGEGRRP</sequence>
<feature type="region of interest" description="Disordered" evidence="1">
    <location>
        <begin position="1"/>
        <end position="110"/>
    </location>
</feature>
<reference evidence="2" key="1">
    <citation type="journal article" date="2020" name="Microb. Genom.">
        <title>Genetic diversity of clinical and environmental Mucorales isolates obtained from an investigation of mucormycosis cases among solid organ transplant recipients.</title>
        <authorList>
            <person name="Nguyen M.H."/>
            <person name="Kaul D."/>
            <person name="Muto C."/>
            <person name="Cheng S.J."/>
            <person name="Richter R.A."/>
            <person name="Bruno V.M."/>
            <person name="Liu G."/>
            <person name="Beyhan S."/>
            <person name="Sundermann A.J."/>
            <person name="Mounaud S."/>
            <person name="Pasculle A.W."/>
            <person name="Nierman W.C."/>
            <person name="Driscoll E."/>
            <person name="Cumbie R."/>
            <person name="Clancy C.J."/>
            <person name="Dupont C.L."/>
        </authorList>
    </citation>
    <scope>NUCLEOTIDE SEQUENCE</scope>
    <source>
        <strain evidence="2">GL11</strain>
    </source>
</reference>
<evidence type="ECO:0000256" key="1">
    <source>
        <dbReference type="SAM" id="MobiDB-lite"/>
    </source>
</evidence>
<name>A0A9P6WSS8_RHIOR</name>
<feature type="compositionally biased region" description="Low complexity" evidence="1">
    <location>
        <begin position="24"/>
        <end position="39"/>
    </location>
</feature>
<feature type="compositionally biased region" description="Basic and acidic residues" evidence="1">
    <location>
        <begin position="97"/>
        <end position="110"/>
    </location>
</feature>